<reference evidence="2" key="1">
    <citation type="journal article" date="2017" name="Genome Biol.">
        <title>Comparative genomics reveals high biological diversity and specific adaptations in the industrially and medically important fungal genus Aspergillus.</title>
        <authorList>
            <person name="de Vries R.P."/>
            <person name="Riley R."/>
            <person name="Wiebenga A."/>
            <person name="Aguilar-Osorio G."/>
            <person name="Amillis S."/>
            <person name="Uchima C.A."/>
            <person name="Anderluh G."/>
            <person name="Asadollahi M."/>
            <person name="Askin M."/>
            <person name="Barry K."/>
            <person name="Battaglia E."/>
            <person name="Bayram O."/>
            <person name="Benocci T."/>
            <person name="Braus-Stromeyer S.A."/>
            <person name="Caldana C."/>
            <person name="Canovas D."/>
            <person name="Cerqueira G.C."/>
            <person name="Chen F."/>
            <person name="Chen W."/>
            <person name="Choi C."/>
            <person name="Clum A."/>
            <person name="Dos Santos R.A."/>
            <person name="Damasio A.R."/>
            <person name="Diallinas G."/>
            <person name="Emri T."/>
            <person name="Fekete E."/>
            <person name="Flipphi M."/>
            <person name="Freyberg S."/>
            <person name="Gallo A."/>
            <person name="Gournas C."/>
            <person name="Habgood R."/>
            <person name="Hainaut M."/>
            <person name="Harispe M.L."/>
            <person name="Henrissat B."/>
            <person name="Hilden K.S."/>
            <person name="Hope R."/>
            <person name="Hossain A."/>
            <person name="Karabika E."/>
            <person name="Karaffa L."/>
            <person name="Karanyi Z."/>
            <person name="Krasevec N."/>
            <person name="Kuo A."/>
            <person name="Kusch H."/>
            <person name="LaButti K."/>
            <person name="Lagendijk E.L."/>
            <person name="Lapidus A."/>
            <person name="Levasseur A."/>
            <person name="Lindquist E."/>
            <person name="Lipzen A."/>
            <person name="Logrieco A.F."/>
            <person name="MacCabe A."/>
            <person name="Maekelae M.R."/>
            <person name="Malavazi I."/>
            <person name="Melin P."/>
            <person name="Meyer V."/>
            <person name="Mielnichuk N."/>
            <person name="Miskei M."/>
            <person name="Molnar A.P."/>
            <person name="Mule G."/>
            <person name="Ngan C.Y."/>
            <person name="Orejas M."/>
            <person name="Orosz E."/>
            <person name="Ouedraogo J.P."/>
            <person name="Overkamp K.M."/>
            <person name="Park H.-S."/>
            <person name="Perrone G."/>
            <person name="Piumi F."/>
            <person name="Punt P.J."/>
            <person name="Ram A.F."/>
            <person name="Ramon A."/>
            <person name="Rauscher S."/>
            <person name="Record E."/>
            <person name="Riano-Pachon D.M."/>
            <person name="Robert V."/>
            <person name="Roehrig J."/>
            <person name="Ruller R."/>
            <person name="Salamov A."/>
            <person name="Salih N.S."/>
            <person name="Samson R.A."/>
            <person name="Sandor E."/>
            <person name="Sanguinetti M."/>
            <person name="Schuetze T."/>
            <person name="Sepcic K."/>
            <person name="Shelest E."/>
            <person name="Sherlock G."/>
            <person name="Sophianopoulou V."/>
            <person name="Squina F.M."/>
            <person name="Sun H."/>
            <person name="Susca A."/>
            <person name="Todd R.B."/>
            <person name="Tsang A."/>
            <person name="Unkles S.E."/>
            <person name="van de Wiele N."/>
            <person name="van Rossen-Uffink D."/>
            <person name="Oliveira J.V."/>
            <person name="Vesth T.C."/>
            <person name="Visser J."/>
            <person name="Yu J.-H."/>
            <person name="Zhou M."/>
            <person name="Andersen M.R."/>
            <person name="Archer D.B."/>
            <person name="Baker S.E."/>
            <person name="Benoit I."/>
            <person name="Brakhage A.A."/>
            <person name="Braus G.H."/>
            <person name="Fischer R."/>
            <person name="Frisvad J.C."/>
            <person name="Goldman G.H."/>
            <person name="Houbraken J."/>
            <person name="Oakley B."/>
            <person name="Pocsi I."/>
            <person name="Scazzocchio C."/>
            <person name="Seiboth B."/>
            <person name="vanKuyk P.A."/>
            <person name="Wortman J."/>
            <person name="Dyer P.S."/>
            <person name="Grigoriev I.V."/>
        </authorList>
    </citation>
    <scope>NUCLEOTIDE SEQUENCE [LARGE SCALE GENOMIC DNA]</scope>
    <source>
        <strain evidence="2">ITEM 5010</strain>
    </source>
</reference>
<organism evidence="1 2">
    <name type="scientific">Aspergillus carbonarius (strain ITEM 5010)</name>
    <dbReference type="NCBI Taxonomy" id="602072"/>
    <lineage>
        <taxon>Eukaryota</taxon>
        <taxon>Fungi</taxon>
        <taxon>Dikarya</taxon>
        <taxon>Ascomycota</taxon>
        <taxon>Pezizomycotina</taxon>
        <taxon>Eurotiomycetes</taxon>
        <taxon>Eurotiomycetidae</taxon>
        <taxon>Eurotiales</taxon>
        <taxon>Aspergillaceae</taxon>
        <taxon>Aspergillus</taxon>
        <taxon>Aspergillus subgen. Circumdati</taxon>
    </lineage>
</organism>
<evidence type="ECO:0000313" key="1">
    <source>
        <dbReference type="EMBL" id="OOG00072.1"/>
    </source>
</evidence>
<protein>
    <submittedName>
        <fullName evidence="1">Uncharacterized protein</fullName>
    </submittedName>
</protein>
<name>A0A1R3S042_ASPC5</name>
<gene>
    <name evidence="1" type="ORF">ASPCADRAFT_126944</name>
</gene>
<accession>A0A1R3S042</accession>
<proteinExistence type="predicted"/>
<dbReference type="VEuPathDB" id="FungiDB:ASPCADRAFT_126944"/>
<sequence>MCYTIDFASIHDLCLSSPRHVIPTTFVYQCWPRLLASLYESSPLSNPEDLLSLPLDLCPEESWESLAVFGSLRCPPSALCLVCEGDLRSGVIFTLAFQHRPQWVQEMIDDLGVEPVGVCSVVYALGGE</sequence>
<dbReference type="EMBL" id="KV907494">
    <property type="protein sequence ID" value="OOG00072.1"/>
    <property type="molecule type" value="Genomic_DNA"/>
</dbReference>
<dbReference type="Proteomes" id="UP000188318">
    <property type="component" value="Unassembled WGS sequence"/>
</dbReference>
<keyword evidence="2" id="KW-1185">Reference proteome</keyword>
<evidence type="ECO:0000313" key="2">
    <source>
        <dbReference type="Proteomes" id="UP000188318"/>
    </source>
</evidence>
<dbReference type="AlphaFoldDB" id="A0A1R3S042"/>